<dbReference type="EC" id="2.6.1.76" evidence="5"/>
<evidence type="ECO:0000256" key="4">
    <source>
        <dbReference type="ARBA" id="ARBA00008954"/>
    </source>
</evidence>
<evidence type="ECO:0000313" key="16">
    <source>
        <dbReference type="Proteomes" id="UP000634229"/>
    </source>
</evidence>
<dbReference type="SUPFAM" id="SSF53383">
    <property type="entry name" value="PLP-dependent transferases"/>
    <property type="match status" value="2"/>
</dbReference>
<dbReference type="InterPro" id="IPR049704">
    <property type="entry name" value="Aminotrans_3_PPA_site"/>
</dbReference>
<dbReference type="InterPro" id="IPR015424">
    <property type="entry name" value="PyrdxlP-dep_Trfase"/>
</dbReference>
<dbReference type="CDD" id="cd00610">
    <property type="entry name" value="OAT_like"/>
    <property type="match status" value="1"/>
</dbReference>
<evidence type="ECO:0000256" key="5">
    <source>
        <dbReference type="ARBA" id="ARBA00013155"/>
    </source>
</evidence>
<keyword evidence="7" id="KW-0032">Aminotransferase</keyword>
<dbReference type="InterPro" id="IPR005814">
    <property type="entry name" value="Aminotrans_3"/>
</dbReference>
<evidence type="ECO:0000256" key="6">
    <source>
        <dbReference type="ARBA" id="ARBA00014798"/>
    </source>
</evidence>
<evidence type="ECO:0000256" key="14">
    <source>
        <dbReference type="SAM" id="MobiDB-lite"/>
    </source>
</evidence>
<comment type="function">
    <text evidence="2">Catalyzes reversively the conversion of L-aspartate beta-semialdehyde (ASA) to L-2,4-diaminobutyrate (DABA) by transamination with L-glutamate.</text>
</comment>
<evidence type="ECO:0000256" key="8">
    <source>
        <dbReference type="ARBA" id="ARBA00022679"/>
    </source>
</evidence>
<keyword evidence="8" id="KW-0808">Transferase</keyword>
<gene>
    <name evidence="15" type="ORF">JK363_27865</name>
</gene>
<comment type="caution">
    <text evidence="15">The sequence shown here is derived from an EMBL/GenBank/DDBJ whole genome shotgun (WGS) entry which is preliminary data.</text>
</comment>
<dbReference type="NCBIfam" id="TIGR00709">
    <property type="entry name" value="dat"/>
    <property type="match status" value="1"/>
</dbReference>
<evidence type="ECO:0000256" key="13">
    <source>
        <dbReference type="ARBA" id="ARBA00049111"/>
    </source>
</evidence>
<comment type="catalytic activity">
    <reaction evidence="13">
        <text>L-2,4-diaminobutanoate + 2-oxoglutarate = L-aspartate 4-semialdehyde + L-glutamate</text>
        <dbReference type="Rhea" id="RHEA:11160"/>
        <dbReference type="ChEBI" id="CHEBI:16810"/>
        <dbReference type="ChEBI" id="CHEBI:29985"/>
        <dbReference type="ChEBI" id="CHEBI:58761"/>
        <dbReference type="ChEBI" id="CHEBI:537519"/>
        <dbReference type="EC" id="2.6.1.76"/>
    </reaction>
</comment>
<feature type="region of interest" description="Disordered" evidence="14">
    <location>
        <begin position="1"/>
        <end position="23"/>
    </location>
</feature>
<evidence type="ECO:0000313" key="15">
    <source>
        <dbReference type="EMBL" id="MBL1100427.1"/>
    </source>
</evidence>
<feature type="region of interest" description="Disordered" evidence="14">
    <location>
        <begin position="424"/>
        <end position="467"/>
    </location>
</feature>
<dbReference type="Proteomes" id="UP000634229">
    <property type="component" value="Unassembled WGS sequence"/>
</dbReference>
<evidence type="ECO:0000256" key="1">
    <source>
        <dbReference type="ARBA" id="ARBA00001933"/>
    </source>
</evidence>
<comment type="pathway">
    <text evidence="3">Amine and polyamine biosynthesis; ectoine biosynthesis; L-ectoine from L-aspartate 4-semialdehyde: step 1/3.</text>
</comment>
<protein>
    <recommendedName>
        <fullName evidence="6">Diaminobutyrate--2-oxoglutarate transaminase</fullName>
        <ecNumber evidence="5">2.6.1.76</ecNumber>
    </recommendedName>
    <alternativeName>
        <fullName evidence="11">DABA aminotransferase</fullName>
    </alternativeName>
    <alternativeName>
        <fullName evidence="12">Diaminobutyrate--2-oxoglutarate aminotransferase</fullName>
    </alternativeName>
    <alternativeName>
        <fullName evidence="10">L-2,4-diaminobutyric acid transaminase</fullName>
    </alternativeName>
</protein>
<keyword evidence="9" id="KW-0663">Pyridoxal phosphate</keyword>
<dbReference type="PANTHER" id="PTHR43552:SF1">
    <property type="entry name" value="DIAMINOBUTYRATE--2-OXOGLUTARATE AMINOTRANSFERASE"/>
    <property type="match status" value="1"/>
</dbReference>
<dbReference type="PANTHER" id="PTHR43552">
    <property type="entry name" value="DIAMINOBUTYRATE--2-OXOGLUTARATE AMINOTRANSFERASE"/>
    <property type="match status" value="1"/>
</dbReference>
<organism evidence="15 16">
    <name type="scientific">Streptomyces coffeae</name>
    <dbReference type="NCBI Taxonomy" id="621382"/>
    <lineage>
        <taxon>Bacteria</taxon>
        <taxon>Bacillati</taxon>
        <taxon>Actinomycetota</taxon>
        <taxon>Actinomycetes</taxon>
        <taxon>Kitasatosporales</taxon>
        <taxon>Streptomycetaceae</taxon>
        <taxon>Streptomyces</taxon>
    </lineage>
</organism>
<evidence type="ECO:0000256" key="12">
    <source>
        <dbReference type="ARBA" id="ARBA00031476"/>
    </source>
</evidence>
<evidence type="ECO:0000256" key="11">
    <source>
        <dbReference type="ARBA" id="ARBA00030665"/>
    </source>
</evidence>
<evidence type="ECO:0000256" key="2">
    <source>
        <dbReference type="ARBA" id="ARBA00002189"/>
    </source>
</evidence>
<evidence type="ECO:0000256" key="3">
    <source>
        <dbReference type="ARBA" id="ARBA00004946"/>
    </source>
</evidence>
<comment type="cofactor">
    <cofactor evidence="1">
        <name>pyridoxal 5'-phosphate</name>
        <dbReference type="ChEBI" id="CHEBI:597326"/>
    </cofactor>
</comment>
<dbReference type="InterPro" id="IPR015421">
    <property type="entry name" value="PyrdxlP-dep_Trfase_major"/>
</dbReference>
<evidence type="ECO:0000256" key="7">
    <source>
        <dbReference type="ARBA" id="ARBA00022576"/>
    </source>
</evidence>
<dbReference type="InterPro" id="IPR015422">
    <property type="entry name" value="PyrdxlP-dep_Trfase_small"/>
</dbReference>
<evidence type="ECO:0000256" key="10">
    <source>
        <dbReference type="ARBA" id="ARBA00029744"/>
    </source>
</evidence>
<keyword evidence="16" id="KW-1185">Reference proteome</keyword>
<evidence type="ECO:0000256" key="9">
    <source>
        <dbReference type="ARBA" id="ARBA00022898"/>
    </source>
</evidence>
<dbReference type="Gene3D" id="3.40.640.10">
    <property type="entry name" value="Type I PLP-dependent aspartate aminotransferase-like (Major domain)"/>
    <property type="match status" value="1"/>
</dbReference>
<proteinExistence type="inferred from homology"/>
<dbReference type="Pfam" id="PF00202">
    <property type="entry name" value="Aminotran_3"/>
    <property type="match status" value="1"/>
</dbReference>
<dbReference type="InterPro" id="IPR004637">
    <property type="entry name" value="Dat"/>
</dbReference>
<dbReference type="EMBL" id="JAERRF010000019">
    <property type="protein sequence ID" value="MBL1100427.1"/>
    <property type="molecule type" value="Genomic_DNA"/>
</dbReference>
<feature type="region of interest" description="Disordered" evidence="14">
    <location>
        <begin position="532"/>
        <end position="551"/>
    </location>
</feature>
<comment type="similarity">
    <text evidence="4">Belongs to the class-III pyridoxal-phosphate-dependent aminotransferase family.</text>
</comment>
<reference evidence="15 16" key="1">
    <citation type="submission" date="2021-01" db="EMBL/GenBank/DDBJ databases">
        <title>WGS of actinomycetes isolated from Thailand.</title>
        <authorList>
            <person name="Thawai C."/>
        </authorList>
    </citation>
    <scope>NUCLEOTIDE SEQUENCE [LARGE SCALE GENOMIC DNA]</scope>
    <source>
        <strain evidence="15 16">CA1R205</strain>
    </source>
</reference>
<dbReference type="PROSITE" id="PS00600">
    <property type="entry name" value="AA_TRANSFER_CLASS_3"/>
    <property type="match status" value="1"/>
</dbReference>
<name>A0ABS1NK07_9ACTN</name>
<sequence length="551" mass="56869">MAVTQLPPMPLPGAPDGGGSGAQGILRRQALRESAARTSARALPIVPVRARGLTIEGVDGRRYLDCRSGAGTLALGHNHPVVLEAIRGVLDSGAPLQVLDLATPVKDAFTEELFTTLPPELARRARVQFCGPAGTDAVEAALKLVRMATGRDGLLAFSGAYHGMTAGALAASGGAASRTTTRLPFPYDYRCPFGVGGERGAELSARWTESLLDDPKGGVGTPAGMILEPVQGEGGVIPAPDAWLRRMREITEARSIPLIVDEVQTGVGRTGAFWAVQHSGVVPDVMVLSKAIGGSMPLAVVVYHEELDAWRPGAHAGTFRGNQLAMAAGAVTLAYVRENHLAERAAALGERMLHRLRQLADRHPHIGDVRGRGLMIGLELVNPEAERMGAEQIGPGLTVAGPTGAQLTGVALARAGLTGSVAPDAGQPWAVGPGAEGRAKRPDAVGPDAMAPGTEGRGAGSPRCGAPGARPAAPMLAAAVQQECLRRGLIVELGGRHAAVIRLLPPLTITDEQAEAVLDRLADALDAAIRAAGVPGPEQPPPAPPLAGDHR</sequence>
<dbReference type="RefSeq" id="WP_201878430.1">
    <property type="nucleotide sequence ID" value="NZ_JAERRF010000019.1"/>
</dbReference>
<dbReference type="Gene3D" id="3.90.1150.10">
    <property type="entry name" value="Aspartate Aminotransferase, domain 1"/>
    <property type="match status" value="2"/>
</dbReference>
<accession>A0ABS1NK07</accession>